<organism evidence="2 3">
    <name type="scientific">Diaporthe eres</name>
    <name type="common">Phomopsis oblonga</name>
    <dbReference type="NCBI Taxonomy" id="83184"/>
    <lineage>
        <taxon>Eukaryota</taxon>
        <taxon>Fungi</taxon>
        <taxon>Dikarya</taxon>
        <taxon>Ascomycota</taxon>
        <taxon>Pezizomycotina</taxon>
        <taxon>Sordariomycetes</taxon>
        <taxon>Sordariomycetidae</taxon>
        <taxon>Diaporthales</taxon>
        <taxon>Diaporthaceae</taxon>
        <taxon>Diaporthe</taxon>
        <taxon>Diaporthe eres species complex</taxon>
    </lineage>
</organism>
<evidence type="ECO:0000313" key="2">
    <source>
        <dbReference type="EMBL" id="KAK7736872.1"/>
    </source>
</evidence>
<evidence type="ECO:0000256" key="1">
    <source>
        <dbReference type="SAM" id="MobiDB-lite"/>
    </source>
</evidence>
<feature type="region of interest" description="Disordered" evidence="1">
    <location>
        <begin position="1"/>
        <end position="36"/>
    </location>
</feature>
<sequence>MSNLPQDPEIPTESTSKAENNATATAPAKASPGHELVETTQTALAKDGGNDACLAPAPGLTIPRPIKTVECNMMSYTDGEGVARKIYMPKGTARLAGTLYTAKRFDDLARFPVWDNQTYDDWEADEEKFKYLRDELGDQSS</sequence>
<feature type="compositionally biased region" description="Polar residues" evidence="1">
    <location>
        <begin position="12"/>
        <end position="24"/>
    </location>
</feature>
<dbReference type="EMBL" id="JAKNSF020000009">
    <property type="protein sequence ID" value="KAK7736872.1"/>
    <property type="molecule type" value="Genomic_DNA"/>
</dbReference>
<proteinExistence type="predicted"/>
<protein>
    <submittedName>
        <fullName evidence="2">Uncharacterized protein</fullName>
    </submittedName>
</protein>
<evidence type="ECO:0000313" key="3">
    <source>
        <dbReference type="Proteomes" id="UP001430848"/>
    </source>
</evidence>
<comment type="caution">
    <text evidence="2">The sequence shown here is derived from an EMBL/GenBank/DDBJ whole genome shotgun (WGS) entry which is preliminary data.</text>
</comment>
<name>A0ABR1PHE9_DIAER</name>
<dbReference type="Proteomes" id="UP001430848">
    <property type="component" value="Unassembled WGS sequence"/>
</dbReference>
<keyword evidence="3" id="KW-1185">Reference proteome</keyword>
<accession>A0ABR1PHE9</accession>
<gene>
    <name evidence="2" type="ORF">SLS63_003221</name>
</gene>
<reference evidence="2 3" key="1">
    <citation type="submission" date="2024-02" db="EMBL/GenBank/DDBJ databases">
        <title>De novo assembly and annotation of 12 fungi associated with fruit tree decline syndrome in Ontario, Canada.</title>
        <authorList>
            <person name="Sulman M."/>
            <person name="Ellouze W."/>
            <person name="Ilyukhin E."/>
        </authorList>
    </citation>
    <scope>NUCLEOTIDE SEQUENCE [LARGE SCALE GENOMIC DNA]</scope>
    <source>
        <strain evidence="2 3">M169</strain>
    </source>
</reference>